<dbReference type="AlphaFoldDB" id="A0A0D2IRY9"/>
<dbReference type="VEuPathDB" id="FungiDB:Z518_03421"/>
<protein>
    <submittedName>
        <fullName evidence="2">Rhinocladiella mackenziei CBS 650.93 unplaced genomic scaffold supercont1.2, whole genome shotgun sequence</fullName>
    </submittedName>
</protein>
<proteinExistence type="predicted"/>
<dbReference type="GeneID" id="25291492"/>
<dbReference type="Gene3D" id="2.115.10.20">
    <property type="entry name" value="Glycosyl hydrolase domain, family 43"/>
    <property type="match status" value="1"/>
</dbReference>
<dbReference type="InterPro" id="IPR023296">
    <property type="entry name" value="Glyco_hydro_beta-prop_sf"/>
</dbReference>
<feature type="signal peptide" evidence="1">
    <location>
        <begin position="1"/>
        <end position="21"/>
    </location>
</feature>
<reference evidence="2 3" key="1">
    <citation type="submission" date="2015-01" db="EMBL/GenBank/DDBJ databases">
        <title>The Genome Sequence of Rhinocladiella mackenzie CBS 650.93.</title>
        <authorList>
            <consortium name="The Broad Institute Genomics Platform"/>
            <person name="Cuomo C."/>
            <person name="de Hoog S."/>
            <person name="Gorbushina A."/>
            <person name="Stielow B."/>
            <person name="Teixiera M."/>
            <person name="Abouelleil A."/>
            <person name="Chapman S.B."/>
            <person name="Priest M."/>
            <person name="Young S.K."/>
            <person name="Wortman J."/>
            <person name="Nusbaum C."/>
            <person name="Birren B."/>
        </authorList>
    </citation>
    <scope>NUCLEOTIDE SEQUENCE [LARGE SCALE GENOMIC DNA]</scope>
    <source>
        <strain evidence="2 3">CBS 650.93</strain>
    </source>
</reference>
<dbReference type="RefSeq" id="XP_013275900.1">
    <property type="nucleotide sequence ID" value="XM_013420446.1"/>
</dbReference>
<dbReference type="SUPFAM" id="SSF75005">
    <property type="entry name" value="Arabinanase/levansucrase/invertase"/>
    <property type="match status" value="1"/>
</dbReference>
<dbReference type="HOGENOM" id="CLU_010779_0_0_1"/>
<accession>A0A0D2IRY9</accession>
<evidence type="ECO:0000313" key="2">
    <source>
        <dbReference type="EMBL" id="KIX08764.1"/>
    </source>
</evidence>
<dbReference type="CDD" id="cd08983">
    <property type="entry name" value="GH43_Bt3655-like"/>
    <property type="match status" value="1"/>
</dbReference>
<keyword evidence="3" id="KW-1185">Reference proteome</keyword>
<dbReference type="PANTHER" id="PTHR43301:SF8">
    <property type="entry name" value="ARABINOSIDASE-RELATED"/>
    <property type="match status" value="1"/>
</dbReference>
<feature type="chain" id="PRO_5002244399" evidence="1">
    <location>
        <begin position="22"/>
        <end position="335"/>
    </location>
</feature>
<dbReference type="EMBL" id="KN847476">
    <property type="protein sequence ID" value="KIX08764.1"/>
    <property type="molecule type" value="Genomic_DNA"/>
</dbReference>
<sequence>MKFPWTQAITCALALCNGSFARPLTSDSGAVSKRADPSKVGYLGVYWTTADESVYFALTDNANPTAFQAINGGNAIVSPTLGTKAVRDVSIIPADGKWYIIGTDLNIDETTWDASTRTGSRGILVWESTDLITWTNERLVVVEGDTAGMVWAPDAIFDAAQNQFLVHWASKFYAEDDPEHTGDATTNVVLRYAYTSDFETFSEPATYIDKGDTGVLDLSFLQVDDNTFVRYYGDNAAGGIVAEVSTSGLFGTWERPTDVIATNYEGPYPYWDNEVDGTAYLLSDLVGGSAGLRAFVTTDVTSGTFTQDTSVDISFMRHGSVLPVTQDQYDALSAL</sequence>
<dbReference type="OrthoDB" id="19657at2759"/>
<gene>
    <name evidence="2" type="ORF">Z518_03421</name>
</gene>
<evidence type="ECO:0000313" key="3">
    <source>
        <dbReference type="Proteomes" id="UP000053617"/>
    </source>
</evidence>
<name>A0A0D2IRY9_9EURO</name>
<keyword evidence="1" id="KW-0732">Signal</keyword>
<dbReference type="PANTHER" id="PTHR43301">
    <property type="entry name" value="ARABINAN ENDO-1,5-ALPHA-L-ARABINOSIDASE"/>
    <property type="match status" value="1"/>
</dbReference>
<dbReference type="InterPro" id="IPR050727">
    <property type="entry name" value="GH43_arabinanases"/>
</dbReference>
<dbReference type="Proteomes" id="UP000053617">
    <property type="component" value="Unassembled WGS sequence"/>
</dbReference>
<organism evidence="2 3">
    <name type="scientific">Rhinocladiella mackenziei CBS 650.93</name>
    <dbReference type="NCBI Taxonomy" id="1442369"/>
    <lineage>
        <taxon>Eukaryota</taxon>
        <taxon>Fungi</taxon>
        <taxon>Dikarya</taxon>
        <taxon>Ascomycota</taxon>
        <taxon>Pezizomycotina</taxon>
        <taxon>Eurotiomycetes</taxon>
        <taxon>Chaetothyriomycetidae</taxon>
        <taxon>Chaetothyriales</taxon>
        <taxon>Herpotrichiellaceae</taxon>
        <taxon>Rhinocladiella</taxon>
    </lineage>
</organism>
<evidence type="ECO:0000256" key="1">
    <source>
        <dbReference type="SAM" id="SignalP"/>
    </source>
</evidence>
<dbReference type="STRING" id="1442369.A0A0D2IRY9"/>